<dbReference type="VEuPathDB" id="FungiDB:BO97DRAFT_441362"/>
<dbReference type="OrthoDB" id="8117402at2759"/>
<feature type="domain" description="C2H2-type" evidence="10">
    <location>
        <begin position="187"/>
        <end position="215"/>
    </location>
</feature>
<feature type="compositionally biased region" description="Polar residues" evidence="9">
    <location>
        <begin position="39"/>
        <end position="54"/>
    </location>
</feature>
<dbReference type="STRING" id="1450537.A0A395I9Q5"/>
<feature type="compositionally biased region" description="Low complexity" evidence="9">
    <location>
        <begin position="286"/>
        <end position="297"/>
    </location>
</feature>
<feature type="compositionally biased region" description="Polar residues" evidence="9">
    <location>
        <begin position="298"/>
        <end position="341"/>
    </location>
</feature>
<evidence type="ECO:0000256" key="8">
    <source>
        <dbReference type="PROSITE-ProRule" id="PRU00042"/>
    </source>
</evidence>
<dbReference type="AlphaFoldDB" id="A0A395I9Q5"/>
<feature type="region of interest" description="Disordered" evidence="9">
    <location>
        <begin position="265"/>
        <end position="341"/>
    </location>
</feature>
<dbReference type="InterPro" id="IPR051061">
    <property type="entry name" value="Zinc_finger_trans_reg"/>
</dbReference>
<evidence type="ECO:0000313" key="12">
    <source>
        <dbReference type="Proteomes" id="UP000248961"/>
    </source>
</evidence>
<dbReference type="PROSITE" id="PS50157">
    <property type="entry name" value="ZINC_FINGER_C2H2_2"/>
    <property type="match status" value="1"/>
</dbReference>
<dbReference type="GeneID" id="37202456"/>
<evidence type="ECO:0000256" key="7">
    <source>
        <dbReference type="ARBA" id="ARBA00023242"/>
    </source>
</evidence>
<proteinExistence type="predicted"/>
<evidence type="ECO:0000256" key="9">
    <source>
        <dbReference type="SAM" id="MobiDB-lite"/>
    </source>
</evidence>
<dbReference type="GO" id="GO:0006357">
    <property type="term" value="P:regulation of transcription by RNA polymerase II"/>
    <property type="evidence" value="ECO:0007669"/>
    <property type="project" value="TreeGrafter"/>
</dbReference>
<organism evidence="11 12">
    <name type="scientific">Aspergillus homomorphus (strain CBS 101889)</name>
    <dbReference type="NCBI Taxonomy" id="1450537"/>
    <lineage>
        <taxon>Eukaryota</taxon>
        <taxon>Fungi</taxon>
        <taxon>Dikarya</taxon>
        <taxon>Ascomycota</taxon>
        <taxon>Pezizomycotina</taxon>
        <taxon>Eurotiomycetes</taxon>
        <taxon>Eurotiomycetidae</taxon>
        <taxon>Eurotiales</taxon>
        <taxon>Aspergillaceae</taxon>
        <taxon>Aspergillus</taxon>
        <taxon>Aspergillus subgen. Circumdati</taxon>
    </lineage>
</organism>
<dbReference type="Proteomes" id="UP000248961">
    <property type="component" value="Unassembled WGS sequence"/>
</dbReference>
<feature type="compositionally biased region" description="Polar residues" evidence="9">
    <location>
        <begin position="116"/>
        <end position="130"/>
    </location>
</feature>
<dbReference type="GO" id="GO:0005634">
    <property type="term" value="C:nucleus"/>
    <property type="evidence" value="ECO:0007669"/>
    <property type="project" value="UniProtKB-SubCell"/>
</dbReference>
<evidence type="ECO:0000256" key="5">
    <source>
        <dbReference type="ARBA" id="ARBA00023015"/>
    </source>
</evidence>
<protein>
    <recommendedName>
        <fullName evidence="10">C2H2-type domain-containing protein</fullName>
    </recommendedName>
</protein>
<keyword evidence="3 8" id="KW-0863">Zinc-finger</keyword>
<dbReference type="PROSITE" id="PS00028">
    <property type="entry name" value="ZINC_FINGER_C2H2_1"/>
    <property type="match status" value="2"/>
</dbReference>
<comment type="subcellular location">
    <subcellularLocation>
        <location evidence="1">Nucleus</location>
    </subcellularLocation>
</comment>
<feature type="compositionally biased region" description="Polar residues" evidence="9">
    <location>
        <begin position="1"/>
        <end position="13"/>
    </location>
</feature>
<name>A0A395I9Q5_ASPHC</name>
<evidence type="ECO:0000256" key="4">
    <source>
        <dbReference type="ARBA" id="ARBA00022833"/>
    </source>
</evidence>
<dbReference type="Gene3D" id="3.30.160.60">
    <property type="entry name" value="Classic Zinc Finger"/>
    <property type="match status" value="2"/>
</dbReference>
<dbReference type="EMBL" id="KZ824273">
    <property type="protein sequence ID" value="RAL14874.1"/>
    <property type="molecule type" value="Genomic_DNA"/>
</dbReference>
<dbReference type="PANTHER" id="PTHR46179:SF13">
    <property type="entry name" value="C2H2-TYPE DOMAIN-CONTAINING PROTEIN"/>
    <property type="match status" value="1"/>
</dbReference>
<keyword evidence="12" id="KW-1185">Reference proteome</keyword>
<evidence type="ECO:0000259" key="10">
    <source>
        <dbReference type="PROSITE" id="PS50157"/>
    </source>
</evidence>
<keyword evidence="6" id="KW-0804">Transcription</keyword>
<keyword evidence="5" id="KW-0805">Transcription regulation</keyword>
<keyword evidence="4" id="KW-0862">Zinc</keyword>
<dbReference type="InterPro" id="IPR036236">
    <property type="entry name" value="Znf_C2H2_sf"/>
</dbReference>
<keyword evidence="7" id="KW-0539">Nucleus</keyword>
<sequence length="523" mass="57165">MSIRPSYSSTGPSNLGRPDAGRGGAGRPGAGTANAGRINTGSSRGGATNASRMNPDNCHIGLSGAAQPGEKYNGAKPINTSRPGAGPSTADPLDRGRHPNNRSVTQPSFKQPPFASPSSKVETPIKSTDTGPVRLPCTYPKCEKYFTTKRDMSTHKLLEHEYCDRCDEDYADEERLLLHKIISPKHIVCPVCGVDFRSTGGRDVHIRQNHRAEQSIDCRGCTKTFKSASALMGHIEENGCRRIPRARLLQQQETRLMIAEILDGDRPIHPDDIDDNDGGVMLDGTPVKSPVSPRSPKANAQKSPMPSPNAQKVKSSPLSQQVPGSPSTCHSHTTEESMVTATSRMPVTDADDEIVPHRTAIELEKDKSLEWDLFGRPDATAGDILRRIDPDWDASKFLNMAGSRFVCHCRVSYRLQEDFEAHMLEKVRDKKPLGCPYCFRNFKRSADLVSHIESGSNRCSMSSGALHSQVVDQLTGGVVRVAGRLPDGTIKYEAGNVEPLYEPDHETTLVGVDSSYRMANVEW</sequence>
<evidence type="ECO:0000256" key="6">
    <source>
        <dbReference type="ARBA" id="ARBA00023163"/>
    </source>
</evidence>
<feature type="region of interest" description="Disordered" evidence="9">
    <location>
        <begin position="1"/>
        <end position="130"/>
    </location>
</feature>
<dbReference type="InterPro" id="IPR013087">
    <property type="entry name" value="Znf_C2H2_type"/>
</dbReference>
<evidence type="ECO:0000256" key="3">
    <source>
        <dbReference type="ARBA" id="ARBA00022771"/>
    </source>
</evidence>
<evidence type="ECO:0000313" key="11">
    <source>
        <dbReference type="EMBL" id="RAL14874.1"/>
    </source>
</evidence>
<dbReference type="PANTHER" id="PTHR46179">
    <property type="entry name" value="ZINC FINGER PROTEIN"/>
    <property type="match status" value="1"/>
</dbReference>
<reference evidence="11 12" key="1">
    <citation type="submission" date="2018-02" db="EMBL/GenBank/DDBJ databases">
        <title>The genomes of Aspergillus section Nigri reveals drivers in fungal speciation.</title>
        <authorList>
            <consortium name="DOE Joint Genome Institute"/>
            <person name="Vesth T.C."/>
            <person name="Nybo J."/>
            <person name="Theobald S."/>
            <person name="Brandl J."/>
            <person name="Frisvad J.C."/>
            <person name="Nielsen K.F."/>
            <person name="Lyhne E.K."/>
            <person name="Kogle M.E."/>
            <person name="Kuo A."/>
            <person name="Riley R."/>
            <person name="Clum A."/>
            <person name="Nolan M."/>
            <person name="Lipzen A."/>
            <person name="Salamov A."/>
            <person name="Henrissat B."/>
            <person name="Wiebenga A."/>
            <person name="De vries R.P."/>
            <person name="Grigoriev I.V."/>
            <person name="Mortensen U.H."/>
            <person name="Andersen M.R."/>
            <person name="Baker S.E."/>
        </authorList>
    </citation>
    <scope>NUCLEOTIDE SEQUENCE [LARGE SCALE GENOMIC DNA]</scope>
    <source>
        <strain evidence="11 12">CBS 101889</strain>
    </source>
</reference>
<dbReference type="GO" id="GO:0008270">
    <property type="term" value="F:zinc ion binding"/>
    <property type="evidence" value="ECO:0007669"/>
    <property type="project" value="UniProtKB-KW"/>
</dbReference>
<evidence type="ECO:0000256" key="2">
    <source>
        <dbReference type="ARBA" id="ARBA00022723"/>
    </source>
</evidence>
<keyword evidence="2" id="KW-0479">Metal-binding</keyword>
<dbReference type="SMART" id="SM00355">
    <property type="entry name" value="ZnF_C2H2"/>
    <property type="match status" value="5"/>
</dbReference>
<evidence type="ECO:0000256" key="1">
    <source>
        <dbReference type="ARBA" id="ARBA00004123"/>
    </source>
</evidence>
<dbReference type="RefSeq" id="XP_025554028.1">
    <property type="nucleotide sequence ID" value="XM_025698167.1"/>
</dbReference>
<gene>
    <name evidence="11" type="ORF">BO97DRAFT_441362</name>
</gene>
<dbReference type="Pfam" id="PF24666">
    <property type="entry name" value="zf-C2H2_fungi_2"/>
    <property type="match status" value="1"/>
</dbReference>
<accession>A0A395I9Q5</accession>
<dbReference type="SUPFAM" id="SSF57667">
    <property type="entry name" value="beta-beta-alpha zinc fingers"/>
    <property type="match status" value="1"/>
</dbReference>